<proteinExistence type="predicted"/>
<evidence type="ECO:0000259" key="1">
    <source>
        <dbReference type="Pfam" id="PF03358"/>
    </source>
</evidence>
<gene>
    <name evidence="2" type="ORF">SDC9_38447</name>
</gene>
<protein>
    <recommendedName>
        <fullName evidence="1">NADPH-dependent FMN reductase-like domain-containing protein</fullName>
    </recommendedName>
</protein>
<dbReference type="InterPro" id="IPR029039">
    <property type="entry name" value="Flavoprotein-like_sf"/>
</dbReference>
<dbReference type="AlphaFoldDB" id="A0A644VLT1"/>
<dbReference type="SUPFAM" id="SSF52218">
    <property type="entry name" value="Flavoproteins"/>
    <property type="match status" value="1"/>
</dbReference>
<evidence type="ECO:0000313" key="2">
    <source>
        <dbReference type="EMBL" id="MPL92349.1"/>
    </source>
</evidence>
<dbReference type="Pfam" id="PF03358">
    <property type="entry name" value="FMN_red"/>
    <property type="match status" value="1"/>
</dbReference>
<name>A0A644VLT1_9ZZZZ</name>
<organism evidence="2">
    <name type="scientific">bioreactor metagenome</name>
    <dbReference type="NCBI Taxonomy" id="1076179"/>
    <lineage>
        <taxon>unclassified sequences</taxon>
        <taxon>metagenomes</taxon>
        <taxon>ecological metagenomes</taxon>
    </lineage>
</organism>
<sequence length="47" mass="4986">MKVVLVNGSPHVKGATYAALTEVAKSLESQGIETEIFQLGPTQFPVV</sequence>
<dbReference type="GO" id="GO:0016491">
    <property type="term" value="F:oxidoreductase activity"/>
    <property type="evidence" value="ECO:0007669"/>
    <property type="project" value="InterPro"/>
</dbReference>
<dbReference type="InterPro" id="IPR005025">
    <property type="entry name" value="FMN_Rdtase-like_dom"/>
</dbReference>
<comment type="caution">
    <text evidence="2">The sequence shown here is derived from an EMBL/GenBank/DDBJ whole genome shotgun (WGS) entry which is preliminary data.</text>
</comment>
<dbReference type="Gene3D" id="3.40.50.360">
    <property type="match status" value="1"/>
</dbReference>
<accession>A0A644VLT1</accession>
<dbReference type="EMBL" id="VSSQ01000355">
    <property type="protein sequence ID" value="MPL92349.1"/>
    <property type="molecule type" value="Genomic_DNA"/>
</dbReference>
<feature type="domain" description="NADPH-dependent FMN reductase-like" evidence="1">
    <location>
        <begin position="1"/>
        <end position="41"/>
    </location>
</feature>
<reference evidence="2" key="1">
    <citation type="submission" date="2019-08" db="EMBL/GenBank/DDBJ databases">
        <authorList>
            <person name="Kucharzyk K."/>
            <person name="Murdoch R.W."/>
            <person name="Higgins S."/>
            <person name="Loffler F."/>
        </authorList>
    </citation>
    <scope>NUCLEOTIDE SEQUENCE</scope>
</reference>